<comment type="caution">
    <text evidence="1">The sequence shown here is derived from an EMBL/GenBank/DDBJ whole genome shotgun (WGS) entry which is preliminary data.</text>
</comment>
<dbReference type="Proteomes" id="UP000827872">
    <property type="component" value="Linkage Group LG03"/>
</dbReference>
<evidence type="ECO:0000313" key="2">
    <source>
        <dbReference type="Proteomes" id="UP000827872"/>
    </source>
</evidence>
<gene>
    <name evidence="1" type="ORF">K3G42_005814</name>
</gene>
<sequence length="77" mass="8908">MPEYNFSEAKQDSSGMVKMQEVNKEGRLETILLDGDQGWESEKESFLPERQKQANTIRKIHVWTQKLQDDHVGNTTA</sequence>
<organism evidence="1 2">
    <name type="scientific">Sphaerodactylus townsendi</name>
    <dbReference type="NCBI Taxonomy" id="933632"/>
    <lineage>
        <taxon>Eukaryota</taxon>
        <taxon>Metazoa</taxon>
        <taxon>Chordata</taxon>
        <taxon>Craniata</taxon>
        <taxon>Vertebrata</taxon>
        <taxon>Euteleostomi</taxon>
        <taxon>Lepidosauria</taxon>
        <taxon>Squamata</taxon>
        <taxon>Bifurcata</taxon>
        <taxon>Gekkota</taxon>
        <taxon>Sphaerodactylidae</taxon>
        <taxon>Sphaerodactylus</taxon>
    </lineage>
</organism>
<reference evidence="1" key="1">
    <citation type="submission" date="2021-08" db="EMBL/GenBank/DDBJ databases">
        <title>The first chromosome-level gecko genome reveals the dynamic sex chromosomes of Neotropical dwarf geckos (Sphaerodactylidae: Sphaerodactylus).</title>
        <authorList>
            <person name="Pinto B.J."/>
            <person name="Keating S.E."/>
            <person name="Gamble T."/>
        </authorList>
    </citation>
    <scope>NUCLEOTIDE SEQUENCE</scope>
    <source>
        <strain evidence="1">TG3544</strain>
    </source>
</reference>
<keyword evidence="2" id="KW-1185">Reference proteome</keyword>
<evidence type="ECO:0000313" key="1">
    <source>
        <dbReference type="EMBL" id="KAH7991415.1"/>
    </source>
</evidence>
<accession>A0ACB8EFY2</accession>
<protein>
    <submittedName>
        <fullName evidence="1">Uncharacterized protein</fullName>
    </submittedName>
</protein>
<name>A0ACB8EFY2_9SAUR</name>
<proteinExistence type="predicted"/>
<dbReference type="EMBL" id="CM037616">
    <property type="protein sequence ID" value="KAH7991415.1"/>
    <property type="molecule type" value="Genomic_DNA"/>
</dbReference>